<evidence type="ECO:0000256" key="1">
    <source>
        <dbReference type="ARBA" id="ARBA00009437"/>
    </source>
</evidence>
<evidence type="ECO:0000256" key="4">
    <source>
        <dbReference type="ARBA" id="ARBA00023163"/>
    </source>
</evidence>
<evidence type="ECO:0000313" key="6">
    <source>
        <dbReference type="EMBL" id="TQF02918.1"/>
    </source>
</evidence>
<accession>A0A540W1M1</accession>
<dbReference type="Pfam" id="PF03466">
    <property type="entry name" value="LysR_substrate"/>
    <property type="match status" value="1"/>
</dbReference>
<dbReference type="PROSITE" id="PS50931">
    <property type="entry name" value="HTH_LYSR"/>
    <property type="match status" value="1"/>
</dbReference>
<dbReference type="Gene3D" id="3.40.190.10">
    <property type="entry name" value="Periplasmic binding protein-like II"/>
    <property type="match status" value="2"/>
</dbReference>
<evidence type="ECO:0000313" key="7">
    <source>
        <dbReference type="Proteomes" id="UP000319103"/>
    </source>
</evidence>
<dbReference type="PRINTS" id="PR00039">
    <property type="entry name" value="HTHLYSR"/>
</dbReference>
<proteinExistence type="inferred from homology"/>
<dbReference type="FunFam" id="1.10.10.10:FF:000001">
    <property type="entry name" value="LysR family transcriptional regulator"/>
    <property type="match status" value="1"/>
</dbReference>
<name>A0A540W1M1_9ACTN</name>
<evidence type="ECO:0000256" key="2">
    <source>
        <dbReference type="ARBA" id="ARBA00023015"/>
    </source>
</evidence>
<dbReference type="OrthoDB" id="3286335at2"/>
<dbReference type="GO" id="GO:0003677">
    <property type="term" value="F:DNA binding"/>
    <property type="evidence" value="ECO:0007669"/>
    <property type="project" value="UniProtKB-KW"/>
</dbReference>
<protein>
    <submittedName>
        <fullName evidence="6">LysR family transcriptional regulator</fullName>
    </submittedName>
</protein>
<dbReference type="Proteomes" id="UP000319103">
    <property type="component" value="Unassembled WGS sequence"/>
</dbReference>
<dbReference type="InterPro" id="IPR005119">
    <property type="entry name" value="LysR_subst-bd"/>
</dbReference>
<dbReference type="AlphaFoldDB" id="A0A540W1M1"/>
<dbReference type="InterPro" id="IPR036388">
    <property type="entry name" value="WH-like_DNA-bd_sf"/>
</dbReference>
<dbReference type="PANTHER" id="PTHR30346:SF29">
    <property type="entry name" value="LYSR SUBSTRATE-BINDING"/>
    <property type="match status" value="1"/>
</dbReference>
<dbReference type="Gene3D" id="1.10.10.10">
    <property type="entry name" value="Winged helix-like DNA-binding domain superfamily/Winged helix DNA-binding domain"/>
    <property type="match status" value="1"/>
</dbReference>
<evidence type="ECO:0000259" key="5">
    <source>
        <dbReference type="PROSITE" id="PS50931"/>
    </source>
</evidence>
<comment type="similarity">
    <text evidence="1">Belongs to the LysR transcriptional regulatory family.</text>
</comment>
<dbReference type="GO" id="GO:0003700">
    <property type="term" value="F:DNA-binding transcription factor activity"/>
    <property type="evidence" value="ECO:0007669"/>
    <property type="project" value="InterPro"/>
</dbReference>
<dbReference type="InterPro" id="IPR036390">
    <property type="entry name" value="WH_DNA-bd_sf"/>
</dbReference>
<sequence length="319" mass="33615">MSSMAVMPTTHDFSTPLLRVFVEVARLGSFTAAGASLGYTQSAISRQVSALEEEAGSVLFDRLPRGVQPTEAGRRLLVHASAVLERIATAQQELRQLRELDIGRLRVAAFATAEAALVPQTIAAFRRAHPGVSVTLEEGLTPALVGMLTDGSVDLAVLSTAFGEVPEGVELHKLADDFMLVALPAGHRLAGRRRLRLAELADEDWIAASTRPEETLISSCLRTGFQPRVGFVARDWMAKLGLVAAGLGITLVPTLAADAVRADVAVVPLDRRDLPVREVHAALARGLTPSPAAHAFLKLLKERSAALTAAAGPGGGHGG</sequence>
<comment type="caution">
    <text evidence="6">The sequence shown here is derived from an EMBL/GenBank/DDBJ whole genome shotgun (WGS) entry which is preliminary data.</text>
</comment>
<keyword evidence="4" id="KW-0804">Transcription</keyword>
<dbReference type="PANTHER" id="PTHR30346">
    <property type="entry name" value="TRANSCRIPTIONAL DUAL REGULATOR HCAR-RELATED"/>
    <property type="match status" value="1"/>
</dbReference>
<gene>
    <name evidence="6" type="ORF">E6W39_12460</name>
</gene>
<organism evidence="6 7">
    <name type="scientific">Kitasatospora acidiphila</name>
    <dbReference type="NCBI Taxonomy" id="2567942"/>
    <lineage>
        <taxon>Bacteria</taxon>
        <taxon>Bacillati</taxon>
        <taxon>Actinomycetota</taxon>
        <taxon>Actinomycetes</taxon>
        <taxon>Kitasatosporales</taxon>
        <taxon>Streptomycetaceae</taxon>
        <taxon>Kitasatospora</taxon>
    </lineage>
</organism>
<reference evidence="6 7" key="1">
    <citation type="submission" date="2019-06" db="EMBL/GenBank/DDBJ databases">
        <title>Description of Kitasatospora acidophila sp. nov. isolated from pine grove soil, and reclassification of Streptomyces novaecaesareae to Kitasatospora novaeceasareae comb. nov.</title>
        <authorList>
            <person name="Kim M.J."/>
        </authorList>
    </citation>
    <scope>NUCLEOTIDE SEQUENCE [LARGE SCALE GENOMIC DNA]</scope>
    <source>
        <strain evidence="6 7">MMS16-CNU292</strain>
    </source>
</reference>
<keyword evidence="2" id="KW-0805">Transcription regulation</keyword>
<evidence type="ECO:0000256" key="3">
    <source>
        <dbReference type="ARBA" id="ARBA00023125"/>
    </source>
</evidence>
<dbReference type="GO" id="GO:0032993">
    <property type="term" value="C:protein-DNA complex"/>
    <property type="evidence" value="ECO:0007669"/>
    <property type="project" value="TreeGrafter"/>
</dbReference>
<keyword evidence="7" id="KW-1185">Reference proteome</keyword>
<dbReference type="SUPFAM" id="SSF46785">
    <property type="entry name" value="Winged helix' DNA-binding domain"/>
    <property type="match status" value="1"/>
</dbReference>
<dbReference type="InterPro" id="IPR000847">
    <property type="entry name" value="LysR_HTH_N"/>
</dbReference>
<keyword evidence="3" id="KW-0238">DNA-binding</keyword>
<dbReference type="Pfam" id="PF00126">
    <property type="entry name" value="HTH_1"/>
    <property type="match status" value="1"/>
</dbReference>
<feature type="domain" description="HTH lysR-type" evidence="5">
    <location>
        <begin position="13"/>
        <end position="70"/>
    </location>
</feature>
<dbReference type="EMBL" id="VIGB01000003">
    <property type="protein sequence ID" value="TQF02918.1"/>
    <property type="molecule type" value="Genomic_DNA"/>
</dbReference>
<dbReference type="SUPFAM" id="SSF53850">
    <property type="entry name" value="Periplasmic binding protein-like II"/>
    <property type="match status" value="1"/>
</dbReference>